<comment type="catalytic activity">
    <reaction evidence="2">
        <text>[protein]-peptidylproline (omega=180) = [protein]-peptidylproline (omega=0)</text>
        <dbReference type="Rhea" id="RHEA:16237"/>
        <dbReference type="Rhea" id="RHEA-COMP:10747"/>
        <dbReference type="Rhea" id="RHEA-COMP:10748"/>
        <dbReference type="ChEBI" id="CHEBI:83833"/>
        <dbReference type="ChEBI" id="CHEBI:83834"/>
        <dbReference type="EC" id="5.2.1.8"/>
    </reaction>
</comment>
<dbReference type="GO" id="GO:0005737">
    <property type="term" value="C:cytoplasm"/>
    <property type="evidence" value="ECO:0007669"/>
    <property type="project" value="TreeGrafter"/>
</dbReference>
<comment type="similarity">
    <text evidence="1 2">Belongs to the cyclophilin-type PPIase family.</text>
</comment>
<gene>
    <name evidence="4" type="primary">CYP20-3</name>
    <name evidence="4" type="ORF">g.8891</name>
</gene>
<dbReference type="InterPro" id="IPR002130">
    <property type="entry name" value="Cyclophilin-type_PPIase_dom"/>
</dbReference>
<dbReference type="EC" id="5.2.1.8" evidence="2"/>
<keyword evidence="2 4" id="KW-0413">Isomerase</keyword>
<dbReference type="EMBL" id="GDJX01013624">
    <property type="protein sequence ID" value="JAT54312.1"/>
    <property type="molecule type" value="Transcribed_RNA"/>
</dbReference>
<evidence type="ECO:0000256" key="1">
    <source>
        <dbReference type="ARBA" id="ARBA00007365"/>
    </source>
</evidence>
<dbReference type="Gene3D" id="2.40.100.10">
    <property type="entry name" value="Cyclophilin-like"/>
    <property type="match status" value="1"/>
</dbReference>
<feature type="non-terminal residue" evidence="4">
    <location>
        <position position="172"/>
    </location>
</feature>
<feature type="domain" description="PPIase cyclophilin-type" evidence="3">
    <location>
        <begin position="115"/>
        <end position="172"/>
    </location>
</feature>
<dbReference type="SUPFAM" id="SSF50891">
    <property type="entry name" value="Cyclophilin-like"/>
    <property type="match status" value="1"/>
</dbReference>
<dbReference type="GO" id="GO:0016018">
    <property type="term" value="F:cyclosporin A binding"/>
    <property type="evidence" value="ECO:0007669"/>
    <property type="project" value="TreeGrafter"/>
</dbReference>
<proteinExistence type="inferred from homology"/>
<evidence type="ECO:0000256" key="2">
    <source>
        <dbReference type="RuleBase" id="RU363019"/>
    </source>
</evidence>
<comment type="function">
    <text evidence="2">PPIases accelerate the folding of proteins. It catalyzes the cis-trans isomerization of proline imidic peptide bonds in oligopeptides.</text>
</comment>
<evidence type="ECO:0000313" key="4">
    <source>
        <dbReference type="EMBL" id="JAT54312.1"/>
    </source>
</evidence>
<sequence length="172" mass="18335">STKSCAIVWFSCCCFPPPPMATAVSPFSPCGRLLPPPPASCSAVALPSWRGLRGSLRRSNRAPSSLSSRAGYSSSLSRMLMAPMASSSPVQTRVVSASSVAQDTELQAKVTSKCFFDVEIGGEPVGRIVMGLFGEVVPMTVENFRVLCTGEKGFGYKGCSFHRIIKDFMIQG</sequence>
<dbReference type="PROSITE" id="PS50072">
    <property type="entry name" value="CSA_PPIASE_2"/>
    <property type="match status" value="1"/>
</dbReference>
<dbReference type="GO" id="GO:0006457">
    <property type="term" value="P:protein folding"/>
    <property type="evidence" value="ECO:0007669"/>
    <property type="project" value="TreeGrafter"/>
</dbReference>
<dbReference type="GO" id="GO:0003755">
    <property type="term" value="F:peptidyl-prolyl cis-trans isomerase activity"/>
    <property type="evidence" value="ECO:0007669"/>
    <property type="project" value="UniProtKB-UniRule"/>
</dbReference>
<dbReference type="PANTHER" id="PTHR11071">
    <property type="entry name" value="PEPTIDYL-PROLYL CIS-TRANS ISOMERASE"/>
    <property type="match status" value="1"/>
</dbReference>
<dbReference type="Pfam" id="PF00160">
    <property type="entry name" value="Pro_isomerase"/>
    <property type="match status" value="1"/>
</dbReference>
<dbReference type="AlphaFoldDB" id="A0A1D1YI54"/>
<reference evidence="4" key="1">
    <citation type="submission" date="2015-07" db="EMBL/GenBank/DDBJ databases">
        <title>Transcriptome Assembly of Anthurium amnicola.</title>
        <authorList>
            <person name="Suzuki J."/>
        </authorList>
    </citation>
    <scope>NUCLEOTIDE SEQUENCE</scope>
</reference>
<dbReference type="PANTHER" id="PTHR11071:SF420">
    <property type="entry name" value="PEPTIDYL-PROLYL CIS-TRANS ISOMERASE CYP20-3, CHLOROPLASTIC"/>
    <property type="match status" value="1"/>
</dbReference>
<protein>
    <recommendedName>
        <fullName evidence="2">Peptidyl-prolyl cis-trans isomerase</fullName>
        <shortName evidence="2">PPIase</shortName>
        <ecNumber evidence="2">5.2.1.8</ecNumber>
    </recommendedName>
</protein>
<name>A0A1D1YI54_9ARAE</name>
<evidence type="ECO:0000259" key="3">
    <source>
        <dbReference type="PROSITE" id="PS50072"/>
    </source>
</evidence>
<keyword evidence="2" id="KW-0697">Rotamase</keyword>
<feature type="non-terminal residue" evidence="4">
    <location>
        <position position="1"/>
    </location>
</feature>
<accession>A0A1D1YI54</accession>
<organism evidence="4">
    <name type="scientific">Anthurium amnicola</name>
    <dbReference type="NCBI Taxonomy" id="1678845"/>
    <lineage>
        <taxon>Eukaryota</taxon>
        <taxon>Viridiplantae</taxon>
        <taxon>Streptophyta</taxon>
        <taxon>Embryophyta</taxon>
        <taxon>Tracheophyta</taxon>
        <taxon>Spermatophyta</taxon>
        <taxon>Magnoliopsida</taxon>
        <taxon>Liliopsida</taxon>
        <taxon>Araceae</taxon>
        <taxon>Pothoideae</taxon>
        <taxon>Potheae</taxon>
        <taxon>Anthurium</taxon>
    </lineage>
</organism>
<dbReference type="InterPro" id="IPR029000">
    <property type="entry name" value="Cyclophilin-like_dom_sf"/>
</dbReference>
<dbReference type="PRINTS" id="PR00153">
    <property type="entry name" value="CSAPPISMRASE"/>
</dbReference>